<dbReference type="AlphaFoldDB" id="A0A8K0CZ50"/>
<dbReference type="OrthoDB" id="6810060at2759"/>
<proteinExistence type="predicted"/>
<dbReference type="InterPro" id="IPR036397">
    <property type="entry name" value="RNaseH_sf"/>
</dbReference>
<evidence type="ECO:0000313" key="2">
    <source>
        <dbReference type="EMBL" id="KAF2894201.1"/>
    </source>
</evidence>
<feature type="domain" description="Transposase Tc1-like" evidence="1">
    <location>
        <begin position="41"/>
        <end position="106"/>
    </location>
</feature>
<dbReference type="InterPro" id="IPR002492">
    <property type="entry name" value="Transposase_Tc1-like"/>
</dbReference>
<name>A0A8K0CZ50_IGNLU</name>
<evidence type="ECO:0000313" key="3">
    <source>
        <dbReference type="Proteomes" id="UP000801492"/>
    </source>
</evidence>
<comment type="caution">
    <text evidence="2">The sequence shown here is derived from an EMBL/GenBank/DDBJ whole genome shotgun (WGS) entry which is preliminary data.</text>
</comment>
<dbReference type="GO" id="GO:0015074">
    <property type="term" value="P:DNA integration"/>
    <property type="evidence" value="ECO:0007669"/>
    <property type="project" value="InterPro"/>
</dbReference>
<evidence type="ECO:0000259" key="1">
    <source>
        <dbReference type="Pfam" id="PF01498"/>
    </source>
</evidence>
<protein>
    <recommendedName>
        <fullName evidence="1">Transposase Tc1-like domain-containing protein</fullName>
    </recommendedName>
</protein>
<dbReference type="GO" id="GO:0003677">
    <property type="term" value="F:DNA binding"/>
    <property type="evidence" value="ECO:0007669"/>
    <property type="project" value="InterPro"/>
</dbReference>
<keyword evidence="3" id="KW-1185">Reference proteome</keyword>
<dbReference type="GO" id="GO:0006313">
    <property type="term" value="P:DNA transposition"/>
    <property type="evidence" value="ECO:0007669"/>
    <property type="project" value="InterPro"/>
</dbReference>
<sequence>MPRRMGQSECSMEIRGRIAALAEAGIVRPGAAYVTNADQDNAIVEMADNSQFISTVRLRETLQLTYSLKTIRHRLHENGIHNRQPAKKIMLTPNHAATHLAFCHANINRDWSNVIYSDEKTFSSSQEVPVQLWRRTGTRYDIENVLPRRTTGRINSGFWG</sequence>
<organism evidence="2 3">
    <name type="scientific">Ignelater luminosus</name>
    <name type="common">Cucubano</name>
    <name type="synonym">Pyrophorus luminosus</name>
    <dbReference type="NCBI Taxonomy" id="2038154"/>
    <lineage>
        <taxon>Eukaryota</taxon>
        <taxon>Metazoa</taxon>
        <taxon>Ecdysozoa</taxon>
        <taxon>Arthropoda</taxon>
        <taxon>Hexapoda</taxon>
        <taxon>Insecta</taxon>
        <taxon>Pterygota</taxon>
        <taxon>Neoptera</taxon>
        <taxon>Endopterygota</taxon>
        <taxon>Coleoptera</taxon>
        <taxon>Polyphaga</taxon>
        <taxon>Elateriformia</taxon>
        <taxon>Elateroidea</taxon>
        <taxon>Elateridae</taxon>
        <taxon>Agrypninae</taxon>
        <taxon>Pyrophorini</taxon>
        <taxon>Ignelater</taxon>
    </lineage>
</organism>
<gene>
    <name evidence="2" type="ORF">ILUMI_11970</name>
</gene>
<accession>A0A8K0CZ50</accession>
<dbReference type="Proteomes" id="UP000801492">
    <property type="component" value="Unassembled WGS sequence"/>
</dbReference>
<reference evidence="2" key="1">
    <citation type="submission" date="2019-08" db="EMBL/GenBank/DDBJ databases">
        <title>The genome of the North American firefly Photinus pyralis.</title>
        <authorList>
            <consortium name="Photinus pyralis genome working group"/>
            <person name="Fallon T.R."/>
            <person name="Sander Lower S.E."/>
            <person name="Weng J.-K."/>
        </authorList>
    </citation>
    <scope>NUCLEOTIDE SEQUENCE</scope>
    <source>
        <strain evidence="2">TRF0915ILg1</strain>
        <tissue evidence="2">Whole body</tissue>
    </source>
</reference>
<dbReference type="EMBL" id="VTPC01007235">
    <property type="protein sequence ID" value="KAF2894201.1"/>
    <property type="molecule type" value="Genomic_DNA"/>
</dbReference>
<dbReference type="Gene3D" id="3.30.420.10">
    <property type="entry name" value="Ribonuclease H-like superfamily/Ribonuclease H"/>
    <property type="match status" value="1"/>
</dbReference>
<dbReference type="Pfam" id="PF01498">
    <property type="entry name" value="HTH_Tnp_Tc3_2"/>
    <property type="match status" value="1"/>
</dbReference>